<keyword evidence="4 9" id="KW-0997">Cell inner membrane</keyword>
<evidence type="ECO:0000256" key="4">
    <source>
        <dbReference type="ARBA" id="ARBA00022519"/>
    </source>
</evidence>
<feature type="transmembrane region" description="Helical" evidence="9">
    <location>
        <begin position="108"/>
        <end position="132"/>
    </location>
</feature>
<evidence type="ECO:0000313" key="11">
    <source>
        <dbReference type="EMBL" id="GLR69329.1"/>
    </source>
</evidence>
<reference evidence="11" key="1">
    <citation type="journal article" date="2014" name="Int. J. Syst. Evol. Microbiol.">
        <title>Complete genome sequence of Corynebacterium casei LMG S-19264T (=DSM 44701T), isolated from a smear-ripened cheese.</title>
        <authorList>
            <consortium name="US DOE Joint Genome Institute (JGI-PGF)"/>
            <person name="Walter F."/>
            <person name="Albersmeier A."/>
            <person name="Kalinowski J."/>
            <person name="Ruckert C."/>
        </authorList>
    </citation>
    <scope>NUCLEOTIDE SEQUENCE</scope>
    <source>
        <strain evidence="11">NBRC 110023</strain>
    </source>
</reference>
<evidence type="ECO:0000256" key="2">
    <source>
        <dbReference type="ARBA" id="ARBA00022448"/>
    </source>
</evidence>
<evidence type="ECO:0000259" key="10">
    <source>
        <dbReference type="Pfam" id="PF04290"/>
    </source>
</evidence>
<dbReference type="InterPro" id="IPR007387">
    <property type="entry name" value="TRAP_DctQ"/>
</dbReference>
<feature type="transmembrane region" description="Helical" evidence="9">
    <location>
        <begin position="70"/>
        <end position="87"/>
    </location>
</feature>
<organism evidence="11 12">
    <name type="scientific">Agaribacter marinus</name>
    <dbReference type="NCBI Taxonomy" id="1431249"/>
    <lineage>
        <taxon>Bacteria</taxon>
        <taxon>Pseudomonadati</taxon>
        <taxon>Pseudomonadota</taxon>
        <taxon>Gammaproteobacteria</taxon>
        <taxon>Alteromonadales</taxon>
        <taxon>Alteromonadaceae</taxon>
        <taxon>Agaribacter</taxon>
    </lineage>
</organism>
<evidence type="ECO:0000256" key="1">
    <source>
        <dbReference type="ARBA" id="ARBA00004429"/>
    </source>
</evidence>
<evidence type="ECO:0000256" key="7">
    <source>
        <dbReference type="ARBA" id="ARBA00023136"/>
    </source>
</evidence>
<evidence type="ECO:0000256" key="8">
    <source>
        <dbReference type="ARBA" id="ARBA00038436"/>
    </source>
</evidence>
<comment type="similarity">
    <text evidence="8 9">Belongs to the TRAP transporter small permease family.</text>
</comment>
<sequence length="189" mass="20874">MKASKPSNNDSLLGEIDWDTSEDDAFDPSTVGIEDWLSIALFFALALILIAQVLSRYVLNAPLGWTEEVARYQLVLLSFIGASIGFRKRSHISFVYFHRFMPASIKPLLTLLLSVINAVFLAFLLYTCMQIIPLLQSHEMSSISFSISLLYGLVGFALAACLVRSGINTFSDLKQLATSTALADSQDKK</sequence>
<dbReference type="Proteomes" id="UP001156601">
    <property type="component" value="Unassembled WGS sequence"/>
</dbReference>
<comment type="subcellular location">
    <subcellularLocation>
        <location evidence="1 9">Cell inner membrane</location>
        <topology evidence="1 9">Multi-pass membrane protein</topology>
    </subcellularLocation>
</comment>
<dbReference type="EMBL" id="BSOT01000002">
    <property type="protein sequence ID" value="GLR69329.1"/>
    <property type="molecule type" value="Genomic_DNA"/>
</dbReference>
<dbReference type="Pfam" id="PF04290">
    <property type="entry name" value="DctQ"/>
    <property type="match status" value="1"/>
</dbReference>
<keyword evidence="6 9" id="KW-1133">Transmembrane helix</keyword>
<keyword evidence="5 9" id="KW-0812">Transmembrane</keyword>
<evidence type="ECO:0000256" key="3">
    <source>
        <dbReference type="ARBA" id="ARBA00022475"/>
    </source>
</evidence>
<keyword evidence="3" id="KW-1003">Cell membrane</keyword>
<dbReference type="RefSeq" id="WP_284215659.1">
    <property type="nucleotide sequence ID" value="NZ_BSOT01000002.1"/>
</dbReference>
<evidence type="ECO:0000313" key="12">
    <source>
        <dbReference type="Proteomes" id="UP001156601"/>
    </source>
</evidence>
<proteinExistence type="inferred from homology"/>
<comment type="function">
    <text evidence="9">Part of the tripartite ATP-independent periplasmic (TRAP) transport system.</text>
</comment>
<comment type="subunit">
    <text evidence="9">The complex comprises the extracytoplasmic solute receptor protein and the two transmembrane proteins.</text>
</comment>
<protein>
    <recommendedName>
        <fullName evidence="9">TRAP transporter small permease protein</fullName>
    </recommendedName>
</protein>
<dbReference type="PANTHER" id="PTHR35011:SF11">
    <property type="entry name" value="TRAP TRANSPORTER SMALL PERMEASE PROTEIN"/>
    <property type="match status" value="1"/>
</dbReference>
<keyword evidence="7 9" id="KW-0472">Membrane</keyword>
<keyword evidence="2 9" id="KW-0813">Transport</keyword>
<dbReference type="AlphaFoldDB" id="A0AA37SV64"/>
<comment type="caution">
    <text evidence="11">The sequence shown here is derived from an EMBL/GenBank/DDBJ whole genome shotgun (WGS) entry which is preliminary data.</text>
</comment>
<dbReference type="InterPro" id="IPR055348">
    <property type="entry name" value="DctQ"/>
</dbReference>
<reference evidence="11" key="2">
    <citation type="submission" date="2023-01" db="EMBL/GenBank/DDBJ databases">
        <title>Draft genome sequence of Agaribacter marinus strain NBRC 110023.</title>
        <authorList>
            <person name="Sun Q."/>
            <person name="Mori K."/>
        </authorList>
    </citation>
    <scope>NUCLEOTIDE SEQUENCE</scope>
    <source>
        <strain evidence="11">NBRC 110023</strain>
    </source>
</reference>
<dbReference type="GO" id="GO:0022857">
    <property type="term" value="F:transmembrane transporter activity"/>
    <property type="evidence" value="ECO:0007669"/>
    <property type="project" value="UniProtKB-UniRule"/>
</dbReference>
<feature type="domain" description="Tripartite ATP-independent periplasmic transporters DctQ component" evidence="10">
    <location>
        <begin position="45"/>
        <end position="173"/>
    </location>
</feature>
<dbReference type="PANTHER" id="PTHR35011">
    <property type="entry name" value="2,3-DIKETO-L-GULONATE TRAP TRANSPORTER SMALL PERMEASE PROTEIN YIAM"/>
    <property type="match status" value="1"/>
</dbReference>
<evidence type="ECO:0000256" key="6">
    <source>
        <dbReference type="ARBA" id="ARBA00022989"/>
    </source>
</evidence>
<gene>
    <name evidence="11" type="ORF">GCM10007852_02370</name>
</gene>
<name>A0AA37SV64_9ALTE</name>
<keyword evidence="12" id="KW-1185">Reference proteome</keyword>
<feature type="transmembrane region" description="Helical" evidence="9">
    <location>
        <begin position="144"/>
        <end position="163"/>
    </location>
</feature>
<feature type="transmembrane region" description="Helical" evidence="9">
    <location>
        <begin position="36"/>
        <end position="58"/>
    </location>
</feature>
<evidence type="ECO:0000256" key="5">
    <source>
        <dbReference type="ARBA" id="ARBA00022692"/>
    </source>
</evidence>
<evidence type="ECO:0000256" key="9">
    <source>
        <dbReference type="RuleBase" id="RU369079"/>
    </source>
</evidence>
<accession>A0AA37SV64</accession>
<dbReference type="GO" id="GO:0005886">
    <property type="term" value="C:plasma membrane"/>
    <property type="evidence" value="ECO:0007669"/>
    <property type="project" value="UniProtKB-SubCell"/>
</dbReference>
<dbReference type="GO" id="GO:0015740">
    <property type="term" value="P:C4-dicarboxylate transport"/>
    <property type="evidence" value="ECO:0007669"/>
    <property type="project" value="TreeGrafter"/>
</dbReference>